<dbReference type="AlphaFoldDB" id="A0A1E5UIL1"/>
<reference evidence="1 2" key="1">
    <citation type="submission" date="2016-09" db="EMBL/GenBank/DDBJ databases">
        <title>The draft genome of Dichanthelium oligosanthes: A C3 panicoid grass species.</title>
        <authorList>
            <person name="Studer A.J."/>
            <person name="Schnable J.C."/>
            <person name="Brutnell T.P."/>
        </authorList>
    </citation>
    <scope>NUCLEOTIDE SEQUENCE [LARGE SCALE GENOMIC DNA]</scope>
    <source>
        <strain evidence="2">cv. Kellogg 1175</strain>
        <tissue evidence="1">Leaf</tissue>
    </source>
</reference>
<organism evidence="1 2">
    <name type="scientific">Dichanthelium oligosanthes</name>
    <dbReference type="NCBI Taxonomy" id="888268"/>
    <lineage>
        <taxon>Eukaryota</taxon>
        <taxon>Viridiplantae</taxon>
        <taxon>Streptophyta</taxon>
        <taxon>Embryophyta</taxon>
        <taxon>Tracheophyta</taxon>
        <taxon>Spermatophyta</taxon>
        <taxon>Magnoliopsida</taxon>
        <taxon>Liliopsida</taxon>
        <taxon>Poales</taxon>
        <taxon>Poaceae</taxon>
        <taxon>PACMAD clade</taxon>
        <taxon>Panicoideae</taxon>
        <taxon>Panicodae</taxon>
        <taxon>Paniceae</taxon>
        <taxon>Dichantheliinae</taxon>
        <taxon>Dichanthelium</taxon>
    </lineage>
</organism>
<protein>
    <submittedName>
        <fullName evidence="1">Uncharacterized protein</fullName>
    </submittedName>
</protein>
<name>A0A1E5UIL1_9POAL</name>
<sequence length="188" mass="19924">MALQWTVPVQRRAVEVKVRCVRACGVLADAAERLTLPALVGVADAQQDVRARLEIVRGLITGANDDLALAASSMKAVELFAFRGAADNPMAPLASVEHVPGGDNHPVRLALSLFQSAGACTGDACDRSEWCCGHLRTADTLLAVPGLPDVHIIFNSEHFAALHDAVEATMNRAKVSAVLTITAHWLVS</sequence>
<dbReference type="PANTHER" id="PTHR35356">
    <property type="entry name" value="OS01G0156300 PROTEIN-RELATED"/>
    <property type="match status" value="1"/>
</dbReference>
<accession>A0A1E5UIL1</accession>
<proteinExistence type="predicted"/>
<dbReference type="OrthoDB" id="681096at2759"/>
<evidence type="ECO:0000313" key="1">
    <source>
        <dbReference type="EMBL" id="OEL12722.1"/>
    </source>
</evidence>
<dbReference type="PANTHER" id="PTHR35356:SF3">
    <property type="entry name" value="OS01G0156300 PROTEIN"/>
    <property type="match status" value="1"/>
</dbReference>
<comment type="caution">
    <text evidence="1">The sequence shown here is derived from an EMBL/GenBank/DDBJ whole genome shotgun (WGS) entry which is preliminary data.</text>
</comment>
<keyword evidence="2" id="KW-1185">Reference proteome</keyword>
<dbReference type="InterPro" id="IPR010535">
    <property type="entry name" value="DUF1110"/>
</dbReference>
<dbReference type="Proteomes" id="UP000095767">
    <property type="component" value="Unassembled WGS sequence"/>
</dbReference>
<gene>
    <name evidence="1" type="ORF">BAE44_0026257</name>
</gene>
<evidence type="ECO:0000313" key="2">
    <source>
        <dbReference type="Proteomes" id="UP000095767"/>
    </source>
</evidence>
<dbReference type="Pfam" id="PF06533">
    <property type="entry name" value="DUF1110"/>
    <property type="match status" value="1"/>
</dbReference>
<dbReference type="EMBL" id="LWDX02076058">
    <property type="protein sequence ID" value="OEL12722.1"/>
    <property type="molecule type" value="Genomic_DNA"/>
</dbReference>